<dbReference type="InterPro" id="IPR003661">
    <property type="entry name" value="HisK_dim/P_dom"/>
</dbReference>
<dbReference type="Gene3D" id="1.10.287.130">
    <property type="match status" value="1"/>
</dbReference>
<dbReference type="Gene3D" id="3.30.565.10">
    <property type="entry name" value="Histidine kinase-like ATPase, C-terminal domain"/>
    <property type="match status" value="1"/>
</dbReference>
<keyword evidence="7" id="KW-0067">ATP-binding</keyword>
<reference evidence="11 12" key="1">
    <citation type="submission" date="2017-08" db="EMBL/GenBank/DDBJ databases">
        <title>Complete Genome Sequence of Bacillus kochii Oregon-R-modENCODE STRAIN BDGP4, isolated from Drosophila melanogaster gut.</title>
        <authorList>
            <person name="Wan K.H."/>
            <person name="Yu C."/>
            <person name="Park S."/>
            <person name="Hammonds A.S."/>
            <person name="Booth B.W."/>
            <person name="Celniker S.E."/>
        </authorList>
    </citation>
    <scope>NUCLEOTIDE SEQUENCE [LARGE SCALE GENOMIC DNA]</scope>
    <source>
        <strain evidence="11 12">BDGP4</strain>
    </source>
</reference>
<evidence type="ECO:0000256" key="8">
    <source>
        <dbReference type="ARBA" id="ARBA00023012"/>
    </source>
</evidence>
<dbReference type="Pfam" id="PF00512">
    <property type="entry name" value="HisKA"/>
    <property type="match status" value="1"/>
</dbReference>
<dbReference type="EC" id="2.7.13.3" evidence="2"/>
<dbReference type="PROSITE" id="PS50109">
    <property type="entry name" value="HIS_KIN"/>
    <property type="match status" value="1"/>
</dbReference>
<evidence type="ECO:0000313" key="12">
    <source>
        <dbReference type="Proteomes" id="UP000215137"/>
    </source>
</evidence>
<dbReference type="SMART" id="SM00387">
    <property type="entry name" value="HATPase_c"/>
    <property type="match status" value="1"/>
</dbReference>
<accession>A0A248TGJ1</accession>
<dbReference type="Pfam" id="PF02518">
    <property type="entry name" value="HATPase_c"/>
    <property type="match status" value="1"/>
</dbReference>
<keyword evidence="9" id="KW-1133">Transmembrane helix</keyword>
<feature type="transmembrane region" description="Helical" evidence="9">
    <location>
        <begin position="180"/>
        <end position="200"/>
    </location>
</feature>
<feature type="domain" description="Histidine kinase" evidence="10">
    <location>
        <begin position="366"/>
        <end position="574"/>
    </location>
</feature>
<dbReference type="PANTHER" id="PTHR43065:SF10">
    <property type="entry name" value="PEROXIDE STRESS-ACTIVATED HISTIDINE KINASE MAK3"/>
    <property type="match status" value="1"/>
</dbReference>
<dbReference type="GO" id="GO:0000155">
    <property type="term" value="F:phosphorelay sensor kinase activity"/>
    <property type="evidence" value="ECO:0007669"/>
    <property type="project" value="InterPro"/>
</dbReference>
<evidence type="ECO:0000256" key="2">
    <source>
        <dbReference type="ARBA" id="ARBA00012438"/>
    </source>
</evidence>
<evidence type="ECO:0000256" key="5">
    <source>
        <dbReference type="ARBA" id="ARBA00022741"/>
    </source>
</evidence>
<evidence type="ECO:0000256" key="6">
    <source>
        <dbReference type="ARBA" id="ARBA00022777"/>
    </source>
</evidence>
<keyword evidence="4" id="KW-0808">Transferase</keyword>
<dbReference type="Proteomes" id="UP000215137">
    <property type="component" value="Chromosome"/>
</dbReference>
<dbReference type="InterPro" id="IPR005467">
    <property type="entry name" value="His_kinase_dom"/>
</dbReference>
<keyword evidence="9" id="KW-0812">Transmembrane</keyword>
<keyword evidence="3" id="KW-0597">Phosphoprotein</keyword>
<gene>
    <name evidence="11" type="ORF">CKF48_08285</name>
</gene>
<feature type="transmembrane region" description="Helical" evidence="9">
    <location>
        <begin position="206"/>
        <end position="224"/>
    </location>
</feature>
<keyword evidence="9" id="KW-0472">Membrane</keyword>
<dbReference type="SUPFAM" id="SSF55874">
    <property type="entry name" value="ATPase domain of HSP90 chaperone/DNA topoisomerase II/histidine kinase"/>
    <property type="match status" value="1"/>
</dbReference>
<dbReference type="KEGG" id="bko:CKF48_08285"/>
<dbReference type="AlphaFoldDB" id="A0A248TGJ1"/>
<dbReference type="InterPro" id="IPR003594">
    <property type="entry name" value="HATPase_dom"/>
</dbReference>
<dbReference type="SUPFAM" id="SSF55785">
    <property type="entry name" value="PYP-like sensor domain (PAS domain)"/>
    <property type="match status" value="1"/>
</dbReference>
<evidence type="ECO:0000256" key="4">
    <source>
        <dbReference type="ARBA" id="ARBA00022679"/>
    </source>
</evidence>
<organism evidence="11 12">
    <name type="scientific">Cytobacillus kochii</name>
    <dbReference type="NCBI Taxonomy" id="859143"/>
    <lineage>
        <taxon>Bacteria</taxon>
        <taxon>Bacillati</taxon>
        <taxon>Bacillota</taxon>
        <taxon>Bacilli</taxon>
        <taxon>Bacillales</taxon>
        <taxon>Bacillaceae</taxon>
        <taxon>Cytobacillus</taxon>
    </lineage>
</organism>
<dbReference type="PANTHER" id="PTHR43065">
    <property type="entry name" value="SENSOR HISTIDINE KINASE"/>
    <property type="match status" value="1"/>
</dbReference>
<feature type="transmembrane region" description="Helical" evidence="9">
    <location>
        <begin position="6"/>
        <end position="24"/>
    </location>
</feature>
<evidence type="ECO:0000256" key="7">
    <source>
        <dbReference type="ARBA" id="ARBA00022840"/>
    </source>
</evidence>
<keyword evidence="6" id="KW-0418">Kinase</keyword>
<dbReference type="RefSeq" id="WP_095370892.1">
    <property type="nucleotide sequence ID" value="NZ_CP022983.1"/>
</dbReference>
<feature type="transmembrane region" description="Helical" evidence="9">
    <location>
        <begin position="31"/>
        <end position="50"/>
    </location>
</feature>
<dbReference type="CDD" id="cd00082">
    <property type="entry name" value="HisKA"/>
    <property type="match status" value="1"/>
</dbReference>
<protein>
    <recommendedName>
        <fullName evidence="2">histidine kinase</fullName>
        <ecNumber evidence="2">2.7.13.3</ecNumber>
    </recommendedName>
</protein>
<dbReference type="Gene3D" id="3.30.450.20">
    <property type="entry name" value="PAS domain"/>
    <property type="match status" value="1"/>
</dbReference>
<dbReference type="InterPro" id="IPR004358">
    <property type="entry name" value="Sig_transdc_His_kin-like_C"/>
</dbReference>
<dbReference type="SMART" id="SM00388">
    <property type="entry name" value="HisKA"/>
    <property type="match status" value="1"/>
</dbReference>
<feature type="transmembrane region" description="Helical" evidence="9">
    <location>
        <begin position="103"/>
        <end position="123"/>
    </location>
</feature>
<comment type="catalytic activity">
    <reaction evidence="1">
        <text>ATP + protein L-histidine = ADP + protein N-phospho-L-histidine.</text>
        <dbReference type="EC" id="2.7.13.3"/>
    </reaction>
</comment>
<feature type="transmembrane region" description="Helical" evidence="9">
    <location>
        <begin position="143"/>
        <end position="168"/>
    </location>
</feature>
<name>A0A248TGJ1_9BACI</name>
<evidence type="ECO:0000256" key="3">
    <source>
        <dbReference type="ARBA" id="ARBA00022553"/>
    </source>
</evidence>
<sequence>MEFVLLLTVSFIPLFISVSILFYSKTSLTKALSIFLLMLSFWQMDIAFLYADQMLSLQAIDLLFRILRMGPIFIMPTMYYFSYYLVKENPFLHRFGILFNKPGMWLFTIISIITYLINFTSLGVESYRFVEAVNVSPSHWIPIYGPLNFTFIINVLLVFINWFFLFIVTLQLKGVYYRSFYLQLVIAAMIIFINGVISGFSFAPLYFSSFNSIIAALILFLGFFQMQSQRIRNINIELIKQSELLEEIMDINPNYLLVTGSDQRIVKVNRSFCQLFDEKERTLLGKKTSTLIHFLPMVAYGFEQPYRYTDYKGKNYYIQWGMKQLYQNSGQSFTIYFGNDVTEQKKNEQLLLSSEKMKVIGEMAASVAHEIRNPLTTIRGFIQLLRERNPDSAYERILIEEIDRINQVLKELLILGKPEAKSDELPSVEPFDAVDEVNNINLLFNAMATEQGKKIQLTNKLKQKHYINMDKSHFKQVMINIIKNSLEAIHEGGKVKIVLDEHEEYIRIRVMDNGEGISKERLARIGEPYFTSKEKGNGIGLTICFKLMNENKGKMFVKSKERYGTVVTMLYKAH</sequence>
<dbReference type="InterPro" id="IPR036097">
    <property type="entry name" value="HisK_dim/P_sf"/>
</dbReference>
<dbReference type="PRINTS" id="PR00344">
    <property type="entry name" value="BCTRLSENSOR"/>
</dbReference>
<dbReference type="SUPFAM" id="SSF47384">
    <property type="entry name" value="Homodimeric domain of signal transducing histidine kinase"/>
    <property type="match status" value="1"/>
</dbReference>
<dbReference type="EMBL" id="CP022983">
    <property type="protein sequence ID" value="ASV67318.1"/>
    <property type="molecule type" value="Genomic_DNA"/>
</dbReference>
<evidence type="ECO:0000313" key="11">
    <source>
        <dbReference type="EMBL" id="ASV67318.1"/>
    </source>
</evidence>
<evidence type="ECO:0000256" key="1">
    <source>
        <dbReference type="ARBA" id="ARBA00000085"/>
    </source>
</evidence>
<feature type="transmembrane region" description="Helical" evidence="9">
    <location>
        <begin position="62"/>
        <end position="82"/>
    </location>
</feature>
<evidence type="ECO:0000256" key="9">
    <source>
        <dbReference type="SAM" id="Phobius"/>
    </source>
</evidence>
<dbReference type="InterPro" id="IPR035965">
    <property type="entry name" value="PAS-like_dom_sf"/>
</dbReference>
<evidence type="ECO:0000259" key="10">
    <source>
        <dbReference type="PROSITE" id="PS50109"/>
    </source>
</evidence>
<proteinExistence type="predicted"/>
<dbReference type="InterPro" id="IPR036890">
    <property type="entry name" value="HATPase_C_sf"/>
</dbReference>
<dbReference type="OrthoDB" id="9815750at2"/>
<keyword evidence="5" id="KW-0547">Nucleotide-binding</keyword>
<keyword evidence="12" id="KW-1185">Reference proteome</keyword>
<keyword evidence="8" id="KW-0902">Two-component regulatory system</keyword>
<dbReference type="GO" id="GO:0005524">
    <property type="term" value="F:ATP binding"/>
    <property type="evidence" value="ECO:0007669"/>
    <property type="project" value="UniProtKB-KW"/>
</dbReference>